<evidence type="ECO:0000313" key="6">
    <source>
        <dbReference type="Proteomes" id="UP001187192"/>
    </source>
</evidence>
<evidence type="ECO:0000313" key="3">
    <source>
        <dbReference type="EMBL" id="GMN65987.1"/>
    </source>
</evidence>
<dbReference type="EMBL" id="BTGU01000276">
    <property type="protein sequence ID" value="GMN65974.1"/>
    <property type="molecule type" value="Genomic_DNA"/>
</dbReference>
<gene>
    <name evidence="2" type="ORF">TIFTF001_035039</name>
    <name evidence="3" type="ORF">TIFTF001_035061</name>
    <name evidence="4" type="ORF">TIFTF001_036643</name>
    <name evidence="5" type="ORF">TIFTF001_036646</name>
</gene>
<dbReference type="Proteomes" id="UP001187192">
    <property type="component" value="Unassembled WGS sequence"/>
</dbReference>
<evidence type="ECO:0000313" key="5">
    <source>
        <dbReference type="EMBL" id="GMN67591.1"/>
    </source>
</evidence>
<dbReference type="AlphaFoldDB" id="A0AA88J9D8"/>
<evidence type="ECO:0000256" key="1">
    <source>
        <dbReference type="SAM" id="MobiDB-lite"/>
    </source>
</evidence>
<evidence type="ECO:0000313" key="2">
    <source>
        <dbReference type="EMBL" id="GMN65974.1"/>
    </source>
</evidence>
<accession>A0AA88J9D8</accession>
<dbReference type="EMBL" id="BTGU01000472">
    <property type="protein sequence ID" value="GMN67578.1"/>
    <property type="molecule type" value="Genomic_DNA"/>
</dbReference>
<reference evidence="2" key="1">
    <citation type="submission" date="2023-07" db="EMBL/GenBank/DDBJ databases">
        <title>draft genome sequence of fig (Ficus carica).</title>
        <authorList>
            <person name="Takahashi T."/>
            <person name="Nishimura K."/>
        </authorList>
    </citation>
    <scope>NUCLEOTIDE SEQUENCE</scope>
</reference>
<proteinExistence type="predicted"/>
<name>A0AA88J9D8_FICCA</name>
<evidence type="ECO:0000313" key="4">
    <source>
        <dbReference type="EMBL" id="GMN67578.1"/>
    </source>
</evidence>
<comment type="caution">
    <text evidence="2">The sequence shown here is derived from an EMBL/GenBank/DDBJ whole genome shotgun (WGS) entry which is preliminary data.</text>
</comment>
<feature type="region of interest" description="Disordered" evidence="1">
    <location>
        <begin position="59"/>
        <end position="84"/>
    </location>
</feature>
<keyword evidence="6" id="KW-1185">Reference proteome</keyword>
<organism evidence="2 6">
    <name type="scientific">Ficus carica</name>
    <name type="common">Common fig</name>
    <dbReference type="NCBI Taxonomy" id="3494"/>
    <lineage>
        <taxon>Eukaryota</taxon>
        <taxon>Viridiplantae</taxon>
        <taxon>Streptophyta</taxon>
        <taxon>Embryophyta</taxon>
        <taxon>Tracheophyta</taxon>
        <taxon>Spermatophyta</taxon>
        <taxon>Magnoliopsida</taxon>
        <taxon>eudicotyledons</taxon>
        <taxon>Gunneridae</taxon>
        <taxon>Pentapetalae</taxon>
        <taxon>rosids</taxon>
        <taxon>fabids</taxon>
        <taxon>Rosales</taxon>
        <taxon>Moraceae</taxon>
        <taxon>Ficeae</taxon>
        <taxon>Ficus</taxon>
    </lineage>
</organism>
<sequence>MMRTPPRVTRLDNEEGTQERSTIRFGWETSTRCFNKNKNLGRLDLNLLFNVKQEARYKENATNGDGNPFNKSMVNTTENSDKFK</sequence>
<protein>
    <submittedName>
        <fullName evidence="2">Uncharacterized protein</fullName>
    </submittedName>
</protein>
<dbReference type="EMBL" id="BTGU01000473">
    <property type="protein sequence ID" value="GMN67591.1"/>
    <property type="molecule type" value="Genomic_DNA"/>
</dbReference>
<feature type="compositionally biased region" description="Polar residues" evidence="1">
    <location>
        <begin position="60"/>
        <end position="78"/>
    </location>
</feature>
<dbReference type="EMBL" id="BTGU01000277">
    <property type="protein sequence ID" value="GMN65987.1"/>
    <property type="molecule type" value="Genomic_DNA"/>
</dbReference>